<accession>A0ACB7ZGM9</accession>
<evidence type="ECO:0000313" key="2">
    <source>
        <dbReference type="Proteomes" id="UP000828048"/>
    </source>
</evidence>
<dbReference type="Proteomes" id="UP000828048">
    <property type="component" value="Chromosome 12"/>
</dbReference>
<name>A0ACB7ZGM9_9ERIC</name>
<reference evidence="1 2" key="1">
    <citation type="journal article" date="2021" name="Hortic Res">
        <title>High-quality reference genome and annotation aids understanding of berry development for evergreen blueberry (Vaccinium darrowii).</title>
        <authorList>
            <person name="Yu J."/>
            <person name="Hulse-Kemp A.M."/>
            <person name="Babiker E."/>
            <person name="Staton M."/>
        </authorList>
    </citation>
    <scope>NUCLEOTIDE SEQUENCE [LARGE SCALE GENOMIC DNA]</scope>
    <source>
        <strain evidence="2">cv. NJ 8807/NJ 8810</strain>
        <tissue evidence="1">Young leaf</tissue>
    </source>
</reference>
<organism evidence="1 2">
    <name type="scientific">Vaccinium darrowii</name>
    <dbReference type="NCBI Taxonomy" id="229202"/>
    <lineage>
        <taxon>Eukaryota</taxon>
        <taxon>Viridiplantae</taxon>
        <taxon>Streptophyta</taxon>
        <taxon>Embryophyta</taxon>
        <taxon>Tracheophyta</taxon>
        <taxon>Spermatophyta</taxon>
        <taxon>Magnoliopsida</taxon>
        <taxon>eudicotyledons</taxon>
        <taxon>Gunneridae</taxon>
        <taxon>Pentapetalae</taxon>
        <taxon>asterids</taxon>
        <taxon>Ericales</taxon>
        <taxon>Ericaceae</taxon>
        <taxon>Vaccinioideae</taxon>
        <taxon>Vaccinieae</taxon>
        <taxon>Vaccinium</taxon>
    </lineage>
</organism>
<keyword evidence="2" id="KW-1185">Reference proteome</keyword>
<comment type="caution">
    <text evidence="1">The sequence shown here is derived from an EMBL/GenBank/DDBJ whole genome shotgun (WGS) entry which is preliminary data.</text>
</comment>
<gene>
    <name evidence="1" type="ORF">Vadar_033960</name>
</gene>
<protein>
    <submittedName>
        <fullName evidence="1">Uncharacterized protein</fullName>
    </submittedName>
</protein>
<proteinExistence type="predicted"/>
<sequence length="202" mass="22642">MGQAMGRAKLQEMAIEFARRSRNSGMSLPFSNQDPTNSTNAPLVTTTKKITLEMENGEGRPTVRSIACEGVPGTEQEHRIFLLGLQKLGKGDWRGVSRNYSGDTPMESHDFFAVNPPQVEARTTNPLPAPPALDEECESMDSTSNDSEQVPQKPDSLQCCYPVVIPAYILNSFHFLFHFGLGWLQNPLKRRHMRCLSQQQYI</sequence>
<dbReference type="EMBL" id="CM037162">
    <property type="protein sequence ID" value="KAH7864795.1"/>
    <property type="molecule type" value="Genomic_DNA"/>
</dbReference>
<evidence type="ECO:0000313" key="1">
    <source>
        <dbReference type="EMBL" id="KAH7864795.1"/>
    </source>
</evidence>